<comment type="caution">
    <text evidence="2">The sequence shown here is derived from an EMBL/GenBank/DDBJ whole genome shotgun (WGS) entry which is preliminary data.</text>
</comment>
<dbReference type="EMBL" id="LAZR01000014">
    <property type="protein sequence ID" value="KKO07037.1"/>
    <property type="molecule type" value="Genomic_DNA"/>
</dbReference>
<organism evidence="2">
    <name type="scientific">marine sediment metagenome</name>
    <dbReference type="NCBI Taxonomy" id="412755"/>
    <lineage>
        <taxon>unclassified sequences</taxon>
        <taxon>metagenomes</taxon>
        <taxon>ecological metagenomes</taxon>
    </lineage>
</organism>
<feature type="transmembrane region" description="Helical" evidence="1">
    <location>
        <begin position="12"/>
        <end position="33"/>
    </location>
</feature>
<proteinExistence type="predicted"/>
<accession>A0A0F9Y519</accession>
<reference evidence="2" key="1">
    <citation type="journal article" date="2015" name="Nature">
        <title>Complex archaea that bridge the gap between prokaryotes and eukaryotes.</title>
        <authorList>
            <person name="Spang A."/>
            <person name="Saw J.H."/>
            <person name="Jorgensen S.L."/>
            <person name="Zaremba-Niedzwiedzka K."/>
            <person name="Martijn J."/>
            <person name="Lind A.E."/>
            <person name="van Eijk R."/>
            <person name="Schleper C."/>
            <person name="Guy L."/>
            <person name="Ettema T.J."/>
        </authorList>
    </citation>
    <scope>NUCLEOTIDE SEQUENCE</scope>
</reference>
<sequence>MAARGSHRTLFNFLFPITITLSFTLFYLAPLVVTQYTEPSALAEFIRIYLKWSVLVVVTATLLLYHKARQWMLAPFIKQIEEQAAEHCKEP</sequence>
<keyword evidence="1" id="KW-0472">Membrane</keyword>
<gene>
    <name evidence="2" type="ORF">LCGC14_0062230</name>
</gene>
<keyword evidence="1" id="KW-1133">Transmembrane helix</keyword>
<evidence type="ECO:0000313" key="2">
    <source>
        <dbReference type="EMBL" id="KKO07037.1"/>
    </source>
</evidence>
<name>A0A0F9Y519_9ZZZZ</name>
<feature type="transmembrane region" description="Helical" evidence="1">
    <location>
        <begin position="45"/>
        <end position="65"/>
    </location>
</feature>
<protein>
    <submittedName>
        <fullName evidence="2">Uncharacterized protein</fullName>
    </submittedName>
</protein>
<evidence type="ECO:0000256" key="1">
    <source>
        <dbReference type="SAM" id="Phobius"/>
    </source>
</evidence>
<keyword evidence="1" id="KW-0812">Transmembrane</keyword>
<dbReference type="AlphaFoldDB" id="A0A0F9Y519"/>